<dbReference type="InterPro" id="IPR000014">
    <property type="entry name" value="PAS"/>
</dbReference>
<reference evidence="7" key="1">
    <citation type="journal article" date="2019" name="Int. J. Syst. Evol. Microbiol.">
        <title>The Global Catalogue of Microorganisms (GCM) 10K type strain sequencing project: providing services to taxonomists for standard genome sequencing and annotation.</title>
        <authorList>
            <consortium name="The Broad Institute Genomics Platform"/>
            <consortium name="The Broad Institute Genome Sequencing Center for Infectious Disease"/>
            <person name="Wu L."/>
            <person name="Ma J."/>
        </authorList>
    </citation>
    <scope>NUCLEOTIDE SEQUENCE [LARGE SCALE GENOMIC DNA]</scope>
    <source>
        <strain evidence="7">CECT 7297</strain>
    </source>
</reference>
<sequence length="428" mass="49347">MHKGPKLSPEARLKAIIDATRAGTWEWNLDSGEVVCNDRWANMLGYERSELEPMSFELWKSLCHPDDAEEAKARMGAYLRGETPYFDCVIRLRHRDSHWRWIHTRGQRLEDDQLTANWICGTHLDISEERETQHRLQRLAESLPGVIYTFVMDPDASFRFTYVSPKSMDFYGIPAEETQHDPAAIFDIILPEDRSRVQDSTMESAKTMSEWRCQYRIRVGGNIRWMEGVAQPEEDEVGRIVWHGMVMDITERKQLELELERLSVTDELTGLHNRRYMLRIIEEQIARAERYGDVFSLIALDIDHFKSINDTWGHLVGDRALSQFAQVLQSRVRRTDVVARTGGEEFLVLLPSTDLPAAHCVAEDLRQATENESFDTGQGQSFTVTMSGGVVTWQEGLSSIRDLLSRCDRSLYQAKHQGRNRIVISDQD</sequence>
<dbReference type="CDD" id="cd01949">
    <property type="entry name" value="GGDEF"/>
    <property type="match status" value="1"/>
</dbReference>
<accession>A0ABV8QD18</accession>
<keyword evidence="6" id="KW-0548">Nucleotidyltransferase</keyword>
<dbReference type="Pfam" id="PF00990">
    <property type="entry name" value="GGDEF"/>
    <property type="match status" value="1"/>
</dbReference>
<keyword evidence="7" id="KW-1185">Reference proteome</keyword>
<evidence type="ECO:0000259" key="4">
    <source>
        <dbReference type="PROSITE" id="PS50113"/>
    </source>
</evidence>
<dbReference type="Gene3D" id="3.30.70.270">
    <property type="match status" value="1"/>
</dbReference>
<dbReference type="Gene3D" id="3.30.450.20">
    <property type="entry name" value="PAS domain"/>
    <property type="match status" value="2"/>
</dbReference>
<dbReference type="InterPro" id="IPR043128">
    <property type="entry name" value="Rev_trsase/Diguanyl_cyclase"/>
</dbReference>
<organism evidence="6 7">
    <name type="scientific">Marinobacter lacisalsi</name>
    <dbReference type="NCBI Taxonomy" id="475979"/>
    <lineage>
        <taxon>Bacteria</taxon>
        <taxon>Pseudomonadati</taxon>
        <taxon>Pseudomonadota</taxon>
        <taxon>Gammaproteobacteria</taxon>
        <taxon>Pseudomonadales</taxon>
        <taxon>Marinobacteraceae</taxon>
        <taxon>Marinobacter</taxon>
    </lineage>
</organism>
<dbReference type="SUPFAM" id="SSF55073">
    <property type="entry name" value="Nucleotide cyclase"/>
    <property type="match status" value="1"/>
</dbReference>
<evidence type="ECO:0000259" key="3">
    <source>
        <dbReference type="PROSITE" id="PS50112"/>
    </source>
</evidence>
<dbReference type="EC" id="2.7.7.65" evidence="1"/>
<feature type="domain" description="PAS" evidence="3">
    <location>
        <begin position="132"/>
        <end position="209"/>
    </location>
</feature>
<feature type="domain" description="GGDEF" evidence="5">
    <location>
        <begin position="293"/>
        <end position="427"/>
    </location>
</feature>
<dbReference type="InterPro" id="IPR035965">
    <property type="entry name" value="PAS-like_dom_sf"/>
</dbReference>
<dbReference type="PROSITE" id="PS50113">
    <property type="entry name" value="PAC"/>
    <property type="match status" value="2"/>
</dbReference>
<dbReference type="Proteomes" id="UP001595798">
    <property type="component" value="Unassembled WGS sequence"/>
</dbReference>
<dbReference type="InterPro" id="IPR000700">
    <property type="entry name" value="PAS-assoc_C"/>
</dbReference>
<dbReference type="PROSITE" id="PS50112">
    <property type="entry name" value="PAS"/>
    <property type="match status" value="2"/>
</dbReference>
<evidence type="ECO:0000259" key="5">
    <source>
        <dbReference type="PROSITE" id="PS50887"/>
    </source>
</evidence>
<dbReference type="PANTHER" id="PTHR45138">
    <property type="entry name" value="REGULATORY COMPONENTS OF SENSORY TRANSDUCTION SYSTEM"/>
    <property type="match status" value="1"/>
</dbReference>
<feature type="domain" description="PAS" evidence="3">
    <location>
        <begin position="9"/>
        <end position="82"/>
    </location>
</feature>
<protein>
    <recommendedName>
        <fullName evidence="1">diguanylate cyclase</fullName>
        <ecNumber evidence="1">2.7.7.65</ecNumber>
    </recommendedName>
</protein>
<evidence type="ECO:0000256" key="1">
    <source>
        <dbReference type="ARBA" id="ARBA00012528"/>
    </source>
</evidence>
<dbReference type="GO" id="GO:0052621">
    <property type="term" value="F:diguanylate cyclase activity"/>
    <property type="evidence" value="ECO:0007669"/>
    <property type="project" value="UniProtKB-EC"/>
</dbReference>
<name>A0ABV8QD18_9GAMM</name>
<evidence type="ECO:0000256" key="2">
    <source>
        <dbReference type="ARBA" id="ARBA00034247"/>
    </source>
</evidence>
<dbReference type="SUPFAM" id="SSF55785">
    <property type="entry name" value="PYP-like sensor domain (PAS domain)"/>
    <property type="match status" value="2"/>
</dbReference>
<dbReference type="SMART" id="SM00091">
    <property type="entry name" value="PAS"/>
    <property type="match status" value="2"/>
</dbReference>
<dbReference type="EMBL" id="JBHSDI010000001">
    <property type="protein sequence ID" value="MFC4257613.1"/>
    <property type="molecule type" value="Genomic_DNA"/>
</dbReference>
<comment type="catalytic activity">
    <reaction evidence="2">
        <text>2 GTP = 3',3'-c-di-GMP + 2 diphosphate</text>
        <dbReference type="Rhea" id="RHEA:24898"/>
        <dbReference type="ChEBI" id="CHEBI:33019"/>
        <dbReference type="ChEBI" id="CHEBI:37565"/>
        <dbReference type="ChEBI" id="CHEBI:58805"/>
        <dbReference type="EC" id="2.7.7.65"/>
    </reaction>
</comment>
<gene>
    <name evidence="6" type="ORF">ACFOZ5_01060</name>
</gene>
<dbReference type="PANTHER" id="PTHR45138:SF9">
    <property type="entry name" value="DIGUANYLATE CYCLASE DGCM-RELATED"/>
    <property type="match status" value="1"/>
</dbReference>
<dbReference type="PROSITE" id="PS50887">
    <property type="entry name" value="GGDEF"/>
    <property type="match status" value="1"/>
</dbReference>
<dbReference type="InterPro" id="IPR001610">
    <property type="entry name" value="PAC"/>
</dbReference>
<evidence type="ECO:0000313" key="6">
    <source>
        <dbReference type="EMBL" id="MFC4257613.1"/>
    </source>
</evidence>
<dbReference type="InterPro" id="IPR013655">
    <property type="entry name" value="PAS_fold_3"/>
</dbReference>
<comment type="caution">
    <text evidence="6">The sequence shown here is derived from an EMBL/GenBank/DDBJ whole genome shotgun (WGS) entry which is preliminary data.</text>
</comment>
<feature type="domain" description="PAC" evidence="4">
    <location>
        <begin position="86"/>
        <end position="138"/>
    </location>
</feature>
<proteinExistence type="predicted"/>
<dbReference type="CDD" id="cd00130">
    <property type="entry name" value="PAS"/>
    <property type="match status" value="2"/>
</dbReference>
<evidence type="ECO:0000313" key="7">
    <source>
        <dbReference type="Proteomes" id="UP001595798"/>
    </source>
</evidence>
<dbReference type="NCBIfam" id="TIGR00229">
    <property type="entry name" value="sensory_box"/>
    <property type="match status" value="2"/>
</dbReference>
<dbReference type="SMART" id="SM00267">
    <property type="entry name" value="GGDEF"/>
    <property type="match status" value="1"/>
</dbReference>
<dbReference type="Pfam" id="PF08447">
    <property type="entry name" value="PAS_3"/>
    <property type="match status" value="2"/>
</dbReference>
<dbReference type="InterPro" id="IPR000160">
    <property type="entry name" value="GGDEF_dom"/>
</dbReference>
<dbReference type="InterPro" id="IPR029787">
    <property type="entry name" value="Nucleotide_cyclase"/>
</dbReference>
<dbReference type="RefSeq" id="WP_379884846.1">
    <property type="nucleotide sequence ID" value="NZ_JBHSDI010000001.1"/>
</dbReference>
<dbReference type="SMART" id="SM00086">
    <property type="entry name" value="PAC"/>
    <property type="match status" value="2"/>
</dbReference>
<feature type="domain" description="PAC" evidence="4">
    <location>
        <begin position="207"/>
        <end position="261"/>
    </location>
</feature>
<keyword evidence="6" id="KW-0808">Transferase</keyword>
<dbReference type="InterPro" id="IPR050469">
    <property type="entry name" value="Diguanylate_Cyclase"/>
</dbReference>
<dbReference type="NCBIfam" id="TIGR00254">
    <property type="entry name" value="GGDEF"/>
    <property type="match status" value="1"/>
</dbReference>